<keyword evidence="3" id="KW-1185">Reference proteome</keyword>
<dbReference type="Proteomes" id="UP000023541">
    <property type="component" value="Unassembled WGS sequence"/>
</dbReference>
<dbReference type="OrthoDB" id="1163222at2"/>
<dbReference type="eggNOG" id="ENOG5033IYB">
    <property type="taxonomic scope" value="Bacteria"/>
</dbReference>
<dbReference type="STRING" id="1317122.ATO12_08125"/>
<name>A0A023BMX1_9FLAO</name>
<dbReference type="RefSeq" id="WP_034247550.1">
    <property type="nucleotide sequence ID" value="NZ_AQRA01000019.1"/>
</dbReference>
<protein>
    <submittedName>
        <fullName evidence="2">Uncharacterized protein</fullName>
    </submittedName>
</protein>
<gene>
    <name evidence="2" type="ORF">ATO12_08125</name>
</gene>
<proteinExistence type="predicted"/>
<evidence type="ECO:0000313" key="2">
    <source>
        <dbReference type="EMBL" id="EZH71346.1"/>
    </source>
</evidence>
<feature type="chain" id="PRO_5001511673" evidence="1">
    <location>
        <begin position="21"/>
        <end position="115"/>
    </location>
</feature>
<keyword evidence="1" id="KW-0732">Signal</keyword>
<accession>A0A023BMX1</accession>
<dbReference type="EMBL" id="AQRA01000019">
    <property type="protein sequence ID" value="EZH71346.1"/>
    <property type="molecule type" value="Genomic_DNA"/>
</dbReference>
<feature type="signal peptide" evidence="1">
    <location>
        <begin position="1"/>
        <end position="20"/>
    </location>
</feature>
<comment type="caution">
    <text evidence="2">The sequence shown here is derived from an EMBL/GenBank/DDBJ whole genome shotgun (WGS) entry which is preliminary data.</text>
</comment>
<sequence>MKKVLLILIVVLTASFTSINNNDIVEAQVTYSGQSDKAYYFTNKNTGKVLEFTFVSKKAISKYDLSTKQLTGKEFIITYEIDNIEIVSKDTQVKQYKKRLILVDIKMTESKVVDN</sequence>
<evidence type="ECO:0000256" key="1">
    <source>
        <dbReference type="SAM" id="SignalP"/>
    </source>
</evidence>
<dbReference type="AlphaFoldDB" id="A0A023BMX1"/>
<evidence type="ECO:0000313" key="3">
    <source>
        <dbReference type="Proteomes" id="UP000023541"/>
    </source>
</evidence>
<reference evidence="2 3" key="1">
    <citation type="submission" date="2014-04" db="EMBL/GenBank/DDBJ databases">
        <title>Aquimarina sp. 22II-S11-z7 Genome Sequencing.</title>
        <authorList>
            <person name="Lai Q."/>
        </authorList>
    </citation>
    <scope>NUCLEOTIDE SEQUENCE [LARGE SCALE GENOMIC DNA]</scope>
    <source>
        <strain evidence="2 3">22II-S11-z7</strain>
    </source>
</reference>
<organism evidence="2 3">
    <name type="scientific">Aquimarina atlantica</name>
    <dbReference type="NCBI Taxonomy" id="1317122"/>
    <lineage>
        <taxon>Bacteria</taxon>
        <taxon>Pseudomonadati</taxon>
        <taxon>Bacteroidota</taxon>
        <taxon>Flavobacteriia</taxon>
        <taxon>Flavobacteriales</taxon>
        <taxon>Flavobacteriaceae</taxon>
        <taxon>Aquimarina</taxon>
    </lineage>
</organism>